<organism evidence="2 3">
    <name type="scientific">Variovorax guangxiensis</name>
    <dbReference type="NCBI Taxonomy" id="1775474"/>
    <lineage>
        <taxon>Bacteria</taxon>
        <taxon>Pseudomonadati</taxon>
        <taxon>Pseudomonadota</taxon>
        <taxon>Betaproteobacteria</taxon>
        <taxon>Burkholderiales</taxon>
        <taxon>Comamonadaceae</taxon>
        <taxon>Variovorax</taxon>
    </lineage>
</organism>
<proteinExistence type="predicted"/>
<keyword evidence="1" id="KW-1133">Transmembrane helix</keyword>
<accession>A0A502DE33</accession>
<dbReference type="AlphaFoldDB" id="A0A502DE33"/>
<name>A0A502DE33_9BURK</name>
<feature type="transmembrane region" description="Helical" evidence="1">
    <location>
        <begin position="49"/>
        <end position="72"/>
    </location>
</feature>
<feature type="transmembrane region" description="Helical" evidence="1">
    <location>
        <begin position="93"/>
        <end position="120"/>
    </location>
</feature>
<gene>
    <name evidence="2" type="ORF">EAH82_20250</name>
</gene>
<evidence type="ECO:0000256" key="1">
    <source>
        <dbReference type="SAM" id="Phobius"/>
    </source>
</evidence>
<dbReference type="Proteomes" id="UP000319212">
    <property type="component" value="Unassembled WGS sequence"/>
</dbReference>
<keyword evidence="1" id="KW-0472">Membrane</keyword>
<keyword evidence="1" id="KW-0812">Transmembrane</keyword>
<comment type="caution">
    <text evidence="2">The sequence shown here is derived from an EMBL/GenBank/DDBJ whole genome shotgun (WGS) entry which is preliminary data.</text>
</comment>
<reference evidence="2 3" key="1">
    <citation type="journal article" date="2019" name="Environ. Microbiol.">
        <title>Species interactions and distinct microbial communities in high Arctic permafrost affected cryosols are associated with the CH4 and CO2 gas fluxes.</title>
        <authorList>
            <person name="Altshuler I."/>
            <person name="Hamel J."/>
            <person name="Turney S."/>
            <person name="Magnuson E."/>
            <person name="Levesque R."/>
            <person name="Greer C."/>
            <person name="Whyte L.G."/>
        </authorList>
    </citation>
    <scope>NUCLEOTIDE SEQUENCE [LARGE SCALE GENOMIC DNA]</scope>
    <source>
        <strain evidence="2 3">S06.C</strain>
    </source>
</reference>
<dbReference type="EMBL" id="RCZI01000009">
    <property type="protein sequence ID" value="TPG23538.1"/>
    <property type="molecule type" value="Genomic_DNA"/>
</dbReference>
<protein>
    <submittedName>
        <fullName evidence="2">Uncharacterized protein</fullName>
    </submittedName>
</protein>
<evidence type="ECO:0000313" key="3">
    <source>
        <dbReference type="Proteomes" id="UP000319212"/>
    </source>
</evidence>
<evidence type="ECO:0000313" key="2">
    <source>
        <dbReference type="EMBL" id="TPG23538.1"/>
    </source>
</evidence>
<sequence length="123" mass="12858">MTKVFRLSASHPWQLLIGLSVWALWFVVVYAGVSVACSAAPPAAERATASWINLGLIAFTLGIAGVLGFAAFACAKGAKRVGSGDDRDGLRRFITSAATALYAVAAVSTLFVGLPLLFVWPCV</sequence>
<dbReference type="RefSeq" id="WP_140845044.1">
    <property type="nucleotide sequence ID" value="NZ_RCZI01000009.1"/>
</dbReference>